<dbReference type="RefSeq" id="WP_036937459.1">
    <property type="nucleotide sequence ID" value="NZ_JQKC01000005.1"/>
</dbReference>
<name>A0A0L6JTE3_9FIRM</name>
<dbReference type="STRING" id="398512.Bccel_4224"/>
<reference evidence="2" key="1">
    <citation type="submission" date="2015-07" db="EMBL/GenBank/DDBJ databases">
        <title>Near-Complete Genome Sequence of the Cellulolytic Bacterium Bacteroides (Pseudobacteroides) cellulosolvens ATCC 35603.</title>
        <authorList>
            <person name="Dassa B."/>
            <person name="Utturkar S.M."/>
            <person name="Klingeman D.M."/>
            <person name="Hurt R.A."/>
            <person name="Keller M."/>
            <person name="Xu J."/>
            <person name="Reddy Y.H.K."/>
            <person name="Borovok I."/>
            <person name="Grinberg I.R."/>
            <person name="Lamed R."/>
            <person name="Zhivin O."/>
            <person name="Bayer E.A."/>
            <person name="Brown S.D."/>
        </authorList>
    </citation>
    <scope>NUCLEOTIDE SEQUENCE [LARGE SCALE GENOMIC DNA]</scope>
    <source>
        <strain evidence="2">DSM 2933</strain>
    </source>
</reference>
<dbReference type="AlphaFoldDB" id="A0A0L6JTE3"/>
<keyword evidence="2" id="KW-1185">Reference proteome</keyword>
<proteinExistence type="predicted"/>
<dbReference type="Proteomes" id="UP000036923">
    <property type="component" value="Unassembled WGS sequence"/>
</dbReference>
<dbReference type="EMBL" id="LGTC01000001">
    <property type="protein sequence ID" value="KNY28950.1"/>
    <property type="molecule type" value="Genomic_DNA"/>
</dbReference>
<sequence length="69" mass="7849">MKKEKLRNQLTDERVPGPINGVIEEIIDQDLDEKAGAGLTSAIQLTLDDRCYIRYITISYDCTNNPYLC</sequence>
<gene>
    <name evidence="1" type="ORF">Bccel_4224</name>
</gene>
<evidence type="ECO:0000313" key="2">
    <source>
        <dbReference type="Proteomes" id="UP000036923"/>
    </source>
</evidence>
<accession>A0A0L6JTE3</accession>
<organism evidence="1 2">
    <name type="scientific">Pseudobacteroides cellulosolvens ATCC 35603 = DSM 2933</name>
    <dbReference type="NCBI Taxonomy" id="398512"/>
    <lineage>
        <taxon>Bacteria</taxon>
        <taxon>Bacillati</taxon>
        <taxon>Bacillota</taxon>
        <taxon>Clostridia</taxon>
        <taxon>Eubacteriales</taxon>
        <taxon>Oscillospiraceae</taxon>
        <taxon>Pseudobacteroides</taxon>
    </lineage>
</organism>
<dbReference type="NCBIfam" id="NF040663">
    <property type="entry name" value="salivaricin_M"/>
    <property type="match status" value="1"/>
</dbReference>
<protein>
    <submittedName>
        <fullName evidence="1">Uncharacterized protein</fullName>
    </submittedName>
</protein>
<evidence type="ECO:0000313" key="1">
    <source>
        <dbReference type="EMBL" id="KNY28950.1"/>
    </source>
</evidence>
<comment type="caution">
    <text evidence="1">The sequence shown here is derived from an EMBL/GenBank/DDBJ whole genome shotgun (WGS) entry which is preliminary data.</text>
</comment>
<dbReference type="OrthoDB" id="2232158at2"/>